<keyword evidence="2 6" id="KW-0808">Transferase</keyword>
<dbReference type="InterPro" id="IPR002295">
    <property type="entry name" value="N4/N6-MTase_EcoPI_Mod-like"/>
</dbReference>
<dbReference type="PRINTS" id="PR00506">
    <property type="entry name" value="D21N6MTFRASE"/>
</dbReference>
<dbReference type="InterPro" id="IPR029063">
    <property type="entry name" value="SAM-dependent_MTases_sf"/>
</dbReference>
<dbReference type="RefSeq" id="WP_067719799.1">
    <property type="nucleotide sequence ID" value="NZ_JALXXI010000003.1"/>
</dbReference>
<dbReference type="InterPro" id="IPR002941">
    <property type="entry name" value="DNA_methylase_N4/N6"/>
</dbReference>
<evidence type="ECO:0000256" key="2">
    <source>
        <dbReference type="ARBA" id="ARBA00022679"/>
    </source>
</evidence>
<dbReference type="Proteomes" id="UP000252187">
    <property type="component" value="Unassembled WGS sequence"/>
</dbReference>
<dbReference type="GO" id="GO:0003677">
    <property type="term" value="F:DNA binding"/>
    <property type="evidence" value="ECO:0007669"/>
    <property type="project" value="InterPro"/>
</dbReference>
<evidence type="ECO:0000259" key="5">
    <source>
        <dbReference type="Pfam" id="PF01555"/>
    </source>
</evidence>
<feature type="compositionally biased region" description="Low complexity" evidence="4">
    <location>
        <begin position="12"/>
        <end position="22"/>
    </location>
</feature>
<feature type="domain" description="DNA methylase N-4/N-6" evidence="5">
    <location>
        <begin position="77"/>
        <end position="391"/>
    </location>
</feature>
<protein>
    <submittedName>
        <fullName evidence="6">Site-specific DNA-methyltransferase</fullName>
    </submittedName>
</protein>
<sequence>MTAPDFSISWPGRGRAAASGADGPVPRIEALVTGDADRADGAGVVTEGAVLVGDGARIAEAHDALDAHGLAPCGAAQVVYLDPPYNRGGRFDAYHDNMPRHEWLDYIETRLVVARDLLAETGTVWVHLDDAEAHRVRCLLDEIFGADAFIADLTVESNPKGRQLDRFFAGSHDRLMVYARDPEHVRLAGGVASAVDPADFPHRGVDGVSFRLLPLRNTNKRFNPRTTPTMTYPLYGDPVTGEVSVEPGGGLEEILPVFGDLTPAVWRWSRERARERVGDLVCRTVKGRSGPRVDIYQRDRFEAGRIKKLKTIWLSQEVGSTDTARAELRAAGVDGFRTPKPEALMRRVVELATDPGELVVDLFAGSGTTAVAARALGRRWVVVERNPETVRDVLVPRLRVGSDDG</sequence>
<dbReference type="AlphaFoldDB" id="A0A365PAT6"/>
<keyword evidence="3" id="KW-0949">S-adenosyl-L-methionine</keyword>
<accession>A0A365PAT6</accession>
<dbReference type="Pfam" id="PF01555">
    <property type="entry name" value="N6_N4_Mtase"/>
    <property type="match status" value="1"/>
</dbReference>
<evidence type="ECO:0000256" key="3">
    <source>
        <dbReference type="ARBA" id="ARBA00022691"/>
    </source>
</evidence>
<comment type="caution">
    <text evidence="6">The sequence shown here is derived from an EMBL/GenBank/DDBJ whole genome shotgun (WGS) entry which is preliminary data.</text>
</comment>
<evidence type="ECO:0000313" key="6">
    <source>
        <dbReference type="EMBL" id="RBA37157.1"/>
    </source>
</evidence>
<proteinExistence type="predicted"/>
<name>A0A365PAT6_9ACTN</name>
<dbReference type="SUPFAM" id="SSF53335">
    <property type="entry name" value="S-adenosyl-L-methionine-dependent methyltransferases"/>
    <property type="match status" value="1"/>
</dbReference>
<reference evidence="6 7" key="1">
    <citation type="submission" date="2018-06" db="EMBL/GenBank/DDBJ databases">
        <title>Whole genome sequencing of four bacterial strains from South Shetland trench revealing bio-synthetic gene clusters.</title>
        <authorList>
            <person name="Abdel-Mageed W.M."/>
            <person name="Lehri B."/>
            <person name="Jarmusch S.A."/>
            <person name="Miranda K."/>
            <person name="Goodfellow M."/>
            <person name="Jaspars M."/>
            <person name="Karlyshev A.V."/>
        </authorList>
    </citation>
    <scope>NUCLEOTIDE SEQUENCE [LARGE SCALE GENOMIC DNA]</scope>
    <source>
        <strain evidence="6 7">SST1</strain>
    </source>
</reference>
<keyword evidence="1 6" id="KW-0489">Methyltransferase</keyword>
<gene>
    <name evidence="6" type="ORF">DQ226_07580</name>
</gene>
<dbReference type="GO" id="GO:0008170">
    <property type="term" value="F:N-methyltransferase activity"/>
    <property type="evidence" value="ECO:0007669"/>
    <property type="project" value="InterPro"/>
</dbReference>
<dbReference type="Gene3D" id="3.40.50.150">
    <property type="entry name" value="Vaccinia Virus protein VP39"/>
    <property type="match status" value="1"/>
</dbReference>
<evidence type="ECO:0000313" key="7">
    <source>
        <dbReference type="Proteomes" id="UP000252187"/>
    </source>
</evidence>
<evidence type="ECO:0000256" key="4">
    <source>
        <dbReference type="SAM" id="MobiDB-lite"/>
    </source>
</evidence>
<feature type="region of interest" description="Disordered" evidence="4">
    <location>
        <begin position="1"/>
        <end position="22"/>
    </location>
</feature>
<dbReference type="GO" id="GO:0032259">
    <property type="term" value="P:methylation"/>
    <property type="evidence" value="ECO:0007669"/>
    <property type="project" value="UniProtKB-KW"/>
</dbReference>
<evidence type="ECO:0000256" key="1">
    <source>
        <dbReference type="ARBA" id="ARBA00022603"/>
    </source>
</evidence>
<organism evidence="6 7">
    <name type="scientific">Dietzia maris</name>
    <dbReference type="NCBI Taxonomy" id="37915"/>
    <lineage>
        <taxon>Bacteria</taxon>
        <taxon>Bacillati</taxon>
        <taxon>Actinomycetota</taxon>
        <taxon>Actinomycetes</taxon>
        <taxon>Mycobacteriales</taxon>
        <taxon>Dietziaceae</taxon>
        <taxon>Dietzia</taxon>
    </lineage>
</organism>
<dbReference type="EMBL" id="QNTT01000015">
    <property type="protein sequence ID" value="RBA37157.1"/>
    <property type="molecule type" value="Genomic_DNA"/>
</dbReference>